<dbReference type="FunFam" id="1.20.1250.20:FF:000018">
    <property type="entry name" value="MFS transporter permease"/>
    <property type="match status" value="1"/>
</dbReference>
<comment type="caution">
    <text evidence="9">The sequence shown here is derived from an EMBL/GenBank/DDBJ whole genome shotgun (WGS) entry which is preliminary data.</text>
</comment>
<keyword evidence="4 7" id="KW-1133">Transmembrane helix</keyword>
<feature type="domain" description="Major facilitator superfamily (MFS) profile" evidence="8">
    <location>
        <begin position="60"/>
        <end position="472"/>
    </location>
</feature>
<dbReference type="EMBL" id="CAFZ01000030">
    <property type="protein sequence ID" value="CCA68326.1"/>
    <property type="molecule type" value="Genomic_DNA"/>
</dbReference>
<dbReference type="InParanoid" id="G4TAJ4"/>
<evidence type="ECO:0000256" key="4">
    <source>
        <dbReference type="ARBA" id="ARBA00022989"/>
    </source>
</evidence>
<keyword evidence="2" id="KW-0813">Transport</keyword>
<feature type="transmembrane region" description="Helical" evidence="7">
    <location>
        <begin position="446"/>
        <end position="469"/>
    </location>
</feature>
<keyword evidence="5 7" id="KW-0472">Membrane</keyword>
<keyword evidence="10" id="KW-1185">Reference proteome</keyword>
<reference evidence="9 10" key="1">
    <citation type="journal article" date="2011" name="PLoS Pathog.">
        <title>Endophytic Life Strategies Decoded by Genome and Transcriptome Analyses of the Mutualistic Root Symbiont Piriformospora indica.</title>
        <authorList>
            <person name="Zuccaro A."/>
            <person name="Lahrmann U."/>
            <person name="Guldener U."/>
            <person name="Langen G."/>
            <person name="Pfiffi S."/>
            <person name="Biedenkopf D."/>
            <person name="Wong P."/>
            <person name="Samans B."/>
            <person name="Grimm C."/>
            <person name="Basiewicz M."/>
            <person name="Murat C."/>
            <person name="Martin F."/>
            <person name="Kogel K.H."/>
        </authorList>
    </citation>
    <scope>NUCLEOTIDE SEQUENCE [LARGE SCALE GENOMIC DNA]</scope>
    <source>
        <strain evidence="9 10">DSM 11827</strain>
    </source>
</reference>
<dbReference type="Gene3D" id="1.20.1250.20">
    <property type="entry name" value="MFS general substrate transporter like domains"/>
    <property type="match status" value="2"/>
</dbReference>
<dbReference type="Proteomes" id="UP000007148">
    <property type="component" value="Unassembled WGS sequence"/>
</dbReference>
<dbReference type="eggNOG" id="KOG2533">
    <property type="taxonomic scope" value="Eukaryota"/>
</dbReference>
<dbReference type="PANTHER" id="PTHR43791:SF3">
    <property type="entry name" value="MAJOR FACILITATOR SUPERFAMILY (MFS) PROFILE DOMAIN-CONTAINING PROTEIN"/>
    <property type="match status" value="1"/>
</dbReference>
<accession>G4TAJ4</accession>
<evidence type="ECO:0000256" key="5">
    <source>
        <dbReference type="ARBA" id="ARBA00023136"/>
    </source>
</evidence>
<gene>
    <name evidence="9" type="ORF">PIIN_02191</name>
</gene>
<evidence type="ECO:0000313" key="10">
    <source>
        <dbReference type="Proteomes" id="UP000007148"/>
    </source>
</evidence>
<evidence type="ECO:0000259" key="8">
    <source>
        <dbReference type="PROSITE" id="PS50850"/>
    </source>
</evidence>
<dbReference type="FunFam" id="1.20.1250.20:FF:000013">
    <property type="entry name" value="MFS general substrate transporter"/>
    <property type="match status" value="1"/>
</dbReference>
<dbReference type="SUPFAM" id="SSF103473">
    <property type="entry name" value="MFS general substrate transporter"/>
    <property type="match status" value="1"/>
</dbReference>
<feature type="transmembrane region" description="Helical" evidence="7">
    <location>
        <begin position="354"/>
        <end position="373"/>
    </location>
</feature>
<keyword evidence="3 7" id="KW-0812">Transmembrane</keyword>
<feature type="transmembrane region" description="Helical" evidence="7">
    <location>
        <begin position="330"/>
        <end position="347"/>
    </location>
</feature>
<organism evidence="9 10">
    <name type="scientific">Serendipita indica (strain DSM 11827)</name>
    <name type="common">Root endophyte fungus</name>
    <name type="synonym">Piriformospora indica</name>
    <dbReference type="NCBI Taxonomy" id="1109443"/>
    <lineage>
        <taxon>Eukaryota</taxon>
        <taxon>Fungi</taxon>
        <taxon>Dikarya</taxon>
        <taxon>Basidiomycota</taxon>
        <taxon>Agaricomycotina</taxon>
        <taxon>Agaricomycetes</taxon>
        <taxon>Sebacinales</taxon>
        <taxon>Serendipitaceae</taxon>
        <taxon>Serendipita</taxon>
    </lineage>
</organism>
<evidence type="ECO:0000313" key="9">
    <source>
        <dbReference type="EMBL" id="CCA68326.1"/>
    </source>
</evidence>
<dbReference type="HOGENOM" id="CLU_001265_0_1_1"/>
<evidence type="ECO:0000256" key="7">
    <source>
        <dbReference type="SAM" id="Phobius"/>
    </source>
</evidence>
<evidence type="ECO:0000256" key="3">
    <source>
        <dbReference type="ARBA" id="ARBA00022692"/>
    </source>
</evidence>
<feature type="transmembrane region" description="Helical" evidence="7">
    <location>
        <begin position="190"/>
        <end position="208"/>
    </location>
</feature>
<feature type="transmembrane region" description="Helical" evidence="7">
    <location>
        <begin position="290"/>
        <end position="318"/>
    </location>
</feature>
<feature type="transmembrane region" description="Helical" evidence="7">
    <location>
        <begin position="127"/>
        <end position="146"/>
    </location>
</feature>
<name>G4TAJ4_SERID</name>
<dbReference type="STRING" id="1109443.G4TAJ4"/>
<feature type="transmembrane region" description="Helical" evidence="7">
    <location>
        <begin position="158"/>
        <end position="178"/>
    </location>
</feature>
<protein>
    <submittedName>
        <fullName evidence="9">Related to putative tartrate transporter</fullName>
    </submittedName>
</protein>
<feature type="transmembrane region" description="Helical" evidence="7">
    <location>
        <begin position="98"/>
        <end position="120"/>
    </location>
</feature>
<dbReference type="PROSITE" id="PS50850">
    <property type="entry name" value="MFS"/>
    <property type="match status" value="1"/>
</dbReference>
<dbReference type="AlphaFoldDB" id="G4TAJ4"/>
<feature type="transmembrane region" description="Helical" evidence="7">
    <location>
        <begin position="60"/>
        <end position="78"/>
    </location>
</feature>
<feature type="transmembrane region" description="Helical" evidence="7">
    <location>
        <begin position="379"/>
        <end position="401"/>
    </location>
</feature>
<feature type="region of interest" description="Disordered" evidence="6">
    <location>
        <begin position="1"/>
        <end position="24"/>
    </location>
</feature>
<dbReference type="OrthoDB" id="2962993at2759"/>
<dbReference type="PANTHER" id="PTHR43791">
    <property type="entry name" value="PERMEASE-RELATED"/>
    <property type="match status" value="1"/>
</dbReference>
<dbReference type="GO" id="GO:0016020">
    <property type="term" value="C:membrane"/>
    <property type="evidence" value="ECO:0007669"/>
    <property type="project" value="UniProtKB-SubCell"/>
</dbReference>
<comment type="subcellular location">
    <subcellularLocation>
        <location evidence="1">Membrane</location>
        <topology evidence="1">Multi-pass membrane protein</topology>
    </subcellularLocation>
</comment>
<dbReference type="OMA" id="KQEEWRI"/>
<evidence type="ECO:0000256" key="2">
    <source>
        <dbReference type="ARBA" id="ARBA00022448"/>
    </source>
</evidence>
<feature type="transmembrane region" description="Helical" evidence="7">
    <location>
        <begin position="220"/>
        <end position="242"/>
    </location>
</feature>
<proteinExistence type="predicted"/>
<dbReference type="GO" id="GO:0022857">
    <property type="term" value="F:transmembrane transporter activity"/>
    <property type="evidence" value="ECO:0007669"/>
    <property type="project" value="InterPro"/>
</dbReference>
<dbReference type="InterPro" id="IPR011701">
    <property type="entry name" value="MFS"/>
</dbReference>
<evidence type="ECO:0000256" key="6">
    <source>
        <dbReference type="SAM" id="MobiDB-lite"/>
    </source>
</evidence>
<evidence type="ECO:0000256" key="1">
    <source>
        <dbReference type="ARBA" id="ARBA00004141"/>
    </source>
</evidence>
<dbReference type="InterPro" id="IPR036259">
    <property type="entry name" value="MFS_trans_sf"/>
</dbReference>
<dbReference type="InterPro" id="IPR020846">
    <property type="entry name" value="MFS_dom"/>
</dbReference>
<dbReference type="Pfam" id="PF07690">
    <property type="entry name" value="MFS_1"/>
    <property type="match status" value="1"/>
</dbReference>
<sequence>MATTHETHSLEKKRSSSERFENAEAPKYDHDHVASVDAELGGSWDKTFAKKTIRHVDRRVLPILAALYAISLIDRTNTSNAYVAGAARDLGLTIGNRYTLVTLMFFVPYIIFELPSNIVVRKVGPRMLLGTITVAWGIVMLGMGFVEHWWQLVICRALLGFLESGFFPCAAWLVSAWYIRREVQKRMTAFYMLSVVIGGFSSAIAGGISELKGKRGLNGWRWIFIIEGAVTIVLGLSAFFLVQDFPEKNQFLSEEETKFVIERLERDRGDVEVDPWTMKKFLSYCATPKLWGFAVLFGASTTCSYAFAYFLPIILLGMGYTELNAQLLSAPPYFTSIFFAFGLAWVGDKYIIRAPIIMVQATIGIIGLSMTAFHSSHGVRYAGVFLGLAGANANVASVLGYMQNNIVGQTKRAFTSALVIGFGGIGGIIASTVFRSKDAPKYRPGLWVTIGANLLVIILCAIMSFAFNWRNKQVRAGKGKPIEGKVGFYYTI</sequence>
<feature type="transmembrane region" description="Helical" evidence="7">
    <location>
        <begin position="413"/>
        <end position="434"/>
    </location>
</feature>